<feature type="region of interest" description="Disordered" evidence="1">
    <location>
        <begin position="27"/>
        <end position="177"/>
    </location>
</feature>
<sequence>MLERNPEEGRASKVLLRELSRMRERLAEFEERERRREKPRPLAKLKSHGTGVRTSASSHKDKRRTPGTRESAGFVTSVLRGVSLQPSDDGGSSSESSPSSSDSTSDGSGSPPSDSSSGSESGDSSSGSSSSSESDASRSDSETPTKRKGSKKRAKSSTKLKGRMLVKPSPPARYDGSENADLYTQFVDEANRYWELGNVPKAHRVPIIGSFLDGDAKDFYNRRIRGHEHKWTLKKMLRARSGGALVGRHCLDKCLMGIQMELMGSPSASDAKEVTGG</sequence>
<feature type="compositionally biased region" description="Low complexity" evidence="1">
    <location>
        <begin position="86"/>
        <end position="134"/>
    </location>
</feature>
<protein>
    <submittedName>
        <fullName evidence="2">Uncharacterized protein</fullName>
    </submittedName>
</protein>
<name>A0AAD2HFZ1_9AGAR</name>
<evidence type="ECO:0000256" key="1">
    <source>
        <dbReference type="SAM" id="MobiDB-lite"/>
    </source>
</evidence>
<dbReference type="Proteomes" id="UP001295794">
    <property type="component" value="Unassembled WGS sequence"/>
</dbReference>
<evidence type="ECO:0000313" key="2">
    <source>
        <dbReference type="EMBL" id="CAK5275017.1"/>
    </source>
</evidence>
<reference evidence="2" key="1">
    <citation type="submission" date="2023-11" db="EMBL/GenBank/DDBJ databases">
        <authorList>
            <person name="De Vega J J."/>
            <person name="De Vega J J."/>
        </authorList>
    </citation>
    <scope>NUCLEOTIDE SEQUENCE</scope>
</reference>
<accession>A0AAD2HFZ1</accession>
<keyword evidence="3" id="KW-1185">Reference proteome</keyword>
<feature type="compositionally biased region" description="Basic and acidic residues" evidence="1">
    <location>
        <begin position="27"/>
        <end position="40"/>
    </location>
</feature>
<dbReference type="AlphaFoldDB" id="A0AAD2HFZ1"/>
<feature type="compositionally biased region" description="Basic residues" evidence="1">
    <location>
        <begin position="146"/>
        <end position="164"/>
    </location>
</feature>
<organism evidence="2 3">
    <name type="scientific">Mycena citricolor</name>
    <dbReference type="NCBI Taxonomy" id="2018698"/>
    <lineage>
        <taxon>Eukaryota</taxon>
        <taxon>Fungi</taxon>
        <taxon>Dikarya</taxon>
        <taxon>Basidiomycota</taxon>
        <taxon>Agaricomycotina</taxon>
        <taxon>Agaricomycetes</taxon>
        <taxon>Agaricomycetidae</taxon>
        <taxon>Agaricales</taxon>
        <taxon>Marasmiineae</taxon>
        <taxon>Mycenaceae</taxon>
        <taxon>Mycena</taxon>
    </lineage>
</organism>
<comment type="caution">
    <text evidence="2">The sequence shown here is derived from an EMBL/GenBank/DDBJ whole genome shotgun (WGS) entry which is preliminary data.</text>
</comment>
<gene>
    <name evidence="2" type="ORF">MYCIT1_LOCUS22519</name>
</gene>
<evidence type="ECO:0000313" key="3">
    <source>
        <dbReference type="Proteomes" id="UP001295794"/>
    </source>
</evidence>
<dbReference type="EMBL" id="CAVNYO010000403">
    <property type="protein sequence ID" value="CAK5275017.1"/>
    <property type="molecule type" value="Genomic_DNA"/>
</dbReference>
<feature type="compositionally biased region" description="Basic and acidic residues" evidence="1">
    <location>
        <begin position="135"/>
        <end position="145"/>
    </location>
</feature>
<proteinExistence type="predicted"/>